<dbReference type="InParanoid" id="A0A1X7TYW0"/>
<reference evidence="7" key="2">
    <citation type="submission" date="2017-05" db="UniProtKB">
        <authorList>
            <consortium name="EnsemblMetazoa"/>
        </authorList>
    </citation>
    <scope>IDENTIFICATION</scope>
</reference>
<keyword evidence="8" id="KW-1185">Reference proteome</keyword>
<gene>
    <name evidence="7" type="primary">105314167</name>
</gene>
<dbReference type="GO" id="GO:0016020">
    <property type="term" value="C:membrane"/>
    <property type="evidence" value="ECO:0007669"/>
    <property type="project" value="UniProtKB-SubCell"/>
</dbReference>
<dbReference type="GO" id="GO:0005783">
    <property type="term" value="C:endoplasmic reticulum"/>
    <property type="evidence" value="ECO:0007669"/>
    <property type="project" value="TreeGrafter"/>
</dbReference>
<dbReference type="EnsemblMetazoa" id="XM_020001362.1">
    <property type="protein sequence ID" value="XP_019856921.1"/>
    <property type="gene ID" value="LOC105314167"/>
</dbReference>
<evidence type="ECO:0000256" key="3">
    <source>
        <dbReference type="ARBA" id="ARBA00022692"/>
    </source>
</evidence>
<evidence type="ECO:0000256" key="1">
    <source>
        <dbReference type="ARBA" id="ARBA00004141"/>
    </source>
</evidence>
<dbReference type="EnsemblMetazoa" id="Aqu2.1.20597_001">
    <property type="protein sequence ID" value="Aqu2.1.20597_001"/>
    <property type="gene ID" value="Aqu2.1.20597"/>
</dbReference>
<dbReference type="PANTHER" id="PTHR21389:SF0">
    <property type="entry name" value="ETOPOSIDE-INDUCED PROTEIN 2.4 HOMOLOG"/>
    <property type="match status" value="1"/>
</dbReference>
<proteinExistence type="inferred from homology"/>
<dbReference type="OrthoDB" id="266518at2759"/>
<dbReference type="GO" id="GO:0016236">
    <property type="term" value="P:macroautophagy"/>
    <property type="evidence" value="ECO:0007669"/>
    <property type="project" value="TreeGrafter"/>
</dbReference>
<organism evidence="7">
    <name type="scientific">Amphimedon queenslandica</name>
    <name type="common">Sponge</name>
    <dbReference type="NCBI Taxonomy" id="400682"/>
    <lineage>
        <taxon>Eukaryota</taxon>
        <taxon>Metazoa</taxon>
        <taxon>Porifera</taxon>
        <taxon>Demospongiae</taxon>
        <taxon>Heteroscleromorpha</taxon>
        <taxon>Haplosclerida</taxon>
        <taxon>Niphatidae</taxon>
        <taxon>Amphimedon</taxon>
    </lineage>
</organism>
<evidence type="ECO:0000256" key="4">
    <source>
        <dbReference type="ARBA" id="ARBA00022989"/>
    </source>
</evidence>
<protein>
    <recommendedName>
        <fullName evidence="9">Etoposide-induced protein 2.4 homolog</fullName>
    </recommendedName>
</protein>
<comment type="subcellular location">
    <subcellularLocation>
        <location evidence="1">Membrane</location>
        <topology evidence="1">Multi-pass membrane protein</topology>
    </subcellularLocation>
</comment>
<dbReference type="eggNOG" id="KOG3966">
    <property type="taxonomic scope" value="Eukaryota"/>
</dbReference>
<evidence type="ECO:0000313" key="7">
    <source>
        <dbReference type="EnsemblMetazoa" id="Aqu2.1.20597_001"/>
    </source>
</evidence>
<evidence type="ECO:0000256" key="2">
    <source>
        <dbReference type="ARBA" id="ARBA00010970"/>
    </source>
</evidence>
<dbReference type="AlphaFoldDB" id="A0A1X7TYW0"/>
<dbReference type="Pfam" id="PF07264">
    <property type="entry name" value="EI24"/>
    <property type="match status" value="1"/>
</dbReference>
<feature type="transmembrane region" description="Helical" evidence="6">
    <location>
        <begin position="22"/>
        <end position="44"/>
    </location>
</feature>
<feature type="transmembrane region" description="Helical" evidence="6">
    <location>
        <begin position="105"/>
        <end position="131"/>
    </location>
</feature>
<keyword evidence="4 6" id="KW-1133">Transmembrane helix</keyword>
<feature type="transmembrane region" description="Helical" evidence="6">
    <location>
        <begin position="261"/>
        <end position="281"/>
    </location>
</feature>
<dbReference type="PANTHER" id="PTHR21389">
    <property type="entry name" value="P53 INDUCED PROTEIN"/>
    <property type="match status" value="1"/>
</dbReference>
<feature type="transmembrane region" description="Helical" evidence="6">
    <location>
        <begin position="180"/>
        <end position="202"/>
    </location>
</feature>
<feature type="transmembrane region" description="Helical" evidence="6">
    <location>
        <begin position="152"/>
        <end position="174"/>
    </location>
</feature>
<reference evidence="8" key="1">
    <citation type="journal article" date="2010" name="Nature">
        <title>The Amphimedon queenslandica genome and the evolution of animal complexity.</title>
        <authorList>
            <person name="Srivastava M."/>
            <person name="Simakov O."/>
            <person name="Chapman J."/>
            <person name="Fahey B."/>
            <person name="Gauthier M.E."/>
            <person name="Mitros T."/>
            <person name="Richards G.S."/>
            <person name="Conaco C."/>
            <person name="Dacre M."/>
            <person name="Hellsten U."/>
            <person name="Larroux C."/>
            <person name="Putnam N.H."/>
            <person name="Stanke M."/>
            <person name="Adamska M."/>
            <person name="Darling A."/>
            <person name="Degnan S.M."/>
            <person name="Oakley T.H."/>
            <person name="Plachetzki D.C."/>
            <person name="Zhai Y."/>
            <person name="Adamski M."/>
            <person name="Calcino A."/>
            <person name="Cummins S.F."/>
            <person name="Goodstein D.M."/>
            <person name="Harris C."/>
            <person name="Jackson D.J."/>
            <person name="Leys S.P."/>
            <person name="Shu S."/>
            <person name="Woodcroft B.J."/>
            <person name="Vervoort M."/>
            <person name="Kosik K.S."/>
            <person name="Manning G."/>
            <person name="Degnan B.M."/>
            <person name="Rokhsar D.S."/>
        </authorList>
    </citation>
    <scope>NUCLEOTIDE SEQUENCE [LARGE SCALE GENOMIC DNA]</scope>
</reference>
<keyword evidence="5 6" id="KW-0472">Membrane</keyword>
<evidence type="ECO:0000313" key="8">
    <source>
        <dbReference type="Proteomes" id="UP000007879"/>
    </source>
</evidence>
<name>A0A1X7TYW0_AMPQE</name>
<dbReference type="InterPro" id="IPR059112">
    <property type="entry name" value="CysZ/EI24"/>
</dbReference>
<dbReference type="Proteomes" id="UP000007879">
    <property type="component" value="Unassembled WGS sequence"/>
</dbReference>
<accession>A0A1X7TYW0</accession>
<comment type="similarity">
    <text evidence="2">Belongs to the EI24 family.</text>
</comment>
<keyword evidence="3 6" id="KW-0812">Transmembrane</keyword>
<evidence type="ECO:0000256" key="5">
    <source>
        <dbReference type="ARBA" id="ARBA00023136"/>
    </source>
</evidence>
<sequence>MSNSNDEMHFSASLSTLFFEGILSFLRGIKDVILGCVFALSIVYKNSKIRSKVGLSFILNGFILASSILLFEHVVLPVVLLLTSWTLGFFGKDLTSEQLSWLESLLSYTFTGLWMLPMFLICTPIYSIWFREIAIEANDQAAKSLKKKPSRWNFKLMITDLLYAMAIEIVFTIQSTAVNFLPVGGSALSLIHMSFLYSLYSFEYKWFYQGITVQKRLSYIELQWPYFLGFGLVLSLITSAPLLSPFGGSQEVLRHTVGNTVLGTCVFALAFPLMILASFSCSAPQINFYRLPVFKLSRLTCNKAFSLLLPSPSSSLH</sequence>
<feature type="transmembrane region" description="Helical" evidence="6">
    <location>
        <begin position="223"/>
        <end position="241"/>
    </location>
</feature>
<feature type="transmembrane region" description="Helical" evidence="6">
    <location>
        <begin position="56"/>
        <end position="85"/>
    </location>
</feature>
<evidence type="ECO:0008006" key="9">
    <source>
        <dbReference type="Google" id="ProtNLM"/>
    </source>
</evidence>
<evidence type="ECO:0000256" key="6">
    <source>
        <dbReference type="SAM" id="Phobius"/>
    </source>
</evidence>